<protein>
    <submittedName>
        <fullName evidence="1">Uncharacterized protein</fullName>
    </submittedName>
</protein>
<dbReference type="Proteomes" id="UP001380953">
    <property type="component" value="Unassembled WGS sequence"/>
</dbReference>
<organism evidence="1 2">
    <name type="scientific">Saccharibacillus sacchari</name>
    <dbReference type="NCBI Taxonomy" id="456493"/>
    <lineage>
        <taxon>Bacteria</taxon>
        <taxon>Bacillati</taxon>
        <taxon>Bacillota</taxon>
        <taxon>Bacilli</taxon>
        <taxon>Bacillales</taxon>
        <taxon>Paenibacillaceae</taxon>
        <taxon>Saccharibacillus</taxon>
    </lineage>
</organism>
<sequence length="111" mass="12170">MDETTKRRMARIVMGTLAGAGAAWFLTSRKSAGARQQIRKIAVQTKEKGLELGHETAEKTRDLIALGREVRSDEDWKEAIETLEIQPSAEADASPASPSEATPHLQVVKKD</sequence>
<name>A0ACC6PBX0_9BACL</name>
<gene>
    <name evidence="1" type="ORF">WKI47_11045</name>
</gene>
<comment type="caution">
    <text evidence="1">The sequence shown here is derived from an EMBL/GenBank/DDBJ whole genome shotgun (WGS) entry which is preliminary data.</text>
</comment>
<proteinExistence type="predicted"/>
<dbReference type="EMBL" id="JBBKAR010000033">
    <property type="protein sequence ID" value="MEJ8304429.1"/>
    <property type="molecule type" value="Genomic_DNA"/>
</dbReference>
<evidence type="ECO:0000313" key="2">
    <source>
        <dbReference type="Proteomes" id="UP001380953"/>
    </source>
</evidence>
<reference evidence="1" key="1">
    <citation type="submission" date="2024-03" db="EMBL/GenBank/DDBJ databases">
        <title>Whole genome sequecning of epiphytes from Marcgravia umbellata leaves.</title>
        <authorList>
            <person name="Kumar G."/>
            <person name="Savka M.A."/>
        </authorList>
    </citation>
    <scope>NUCLEOTIDE SEQUENCE</scope>
    <source>
        <strain evidence="1">RIT_BL5</strain>
    </source>
</reference>
<evidence type="ECO:0000313" key="1">
    <source>
        <dbReference type="EMBL" id="MEJ8304429.1"/>
    </source>
</evidence>
<keyword evidence="2" id="KW-1185">Reference proteome</keyword>
<accession>A0ACC6PBX0</accession>